<evidence type="ECO:0000313" key="1">
    <source>
        <dbReference type="EMBL" id="KAF7276156.1"/>
    </source>
</evidence>
<protein>
    <submittedName>
        <fullName evidence="1">Uncharacterized protein</fullName>
    </submittedName>
</protein>
<feature type="non-terminal residue" evidence="1">
    <location>
        <position position="36"/>
    </location>
</feature>
<evidence type="ECO:0000313" key="2">
    <source>
        <dbReference type="Proteomes" id="UP000625711"/>
    </source>
</evidence>
<dbReference type="AlphaFoldDB" id="A0A834IB58"/>
<dbReference type="Proteomes" id="UP000625711">
    <property type="component" value="Unassembled WGS sequence"/>
</dbReference>
<comment type="caution">
    <text evidence="1">The sequence shown here is derived from an EMBL/GenBank/DDBJ whole genome shotgun (WGS) entry which is preliminary data.</text>
</comment>
<accession>A0A834IB58</accession>
<dbReference type="EMBL" id="JAACXV010008222">
    <property type="protein sequence ID" value="KAF7276156.1"/>
    <property type="molecule type" value="Genomic_DNA"/>
</dbReference>
<gene>
    <name evidence="1" type="ORF">GWI33_010868</name>
</gene>
<sequence length="36" mass="4192">MIKLKTLYTLEKSEKDSQLETQNQNLALPWIATVNE</sequence>
<reference evidence="1" key="1">
    <citation type="submission" date="2020-08" db="EMBL/GenBank/DDBJ databases">
        <title>Genome sequencing and assembly of the red palm weevil Rhynchophorus ferrugineus.</title>
        <authorList>
            <person name="Dias G.B."/>
            <person name="Bergman C.M."/>
            <person name="Manee M."/>
        </authorList>
    </citation>
    <scope>NUCLEOTIDE SEQUENCE</scope>
    <source>
        <strain evidence="1">AA-2017</strain>
        <tissue evidence="1">Whole larva</tissue>
    </source>
</reference>
<name>A0A834IB58_RHYFE</name>
<keyword evidence="2" id="KW-1185">Reference proteome</keyword>
<organism evidence="1 2">
    <name type="scientific">Rhynchophorus ferrugineus</name>
    <name type="common">Red palm weevil</name>
    <name type="synonym">Curculio ferrugineus</name>
    <dbReference type="NCBI Taxonomy" id="354439"/>
    <lineage>
        <taxon>Eukaryota</taxon>
        <taxon>Metazoa</taxon>
        <taxon>Ecdysozoa</taxon>
        <taxon>Arthropoda</taxon>
        <taxon>Hexapoda</taxon>
        <taxon>Insecta</taxon>
        <taxon>Pterygota</taxon>
        <taxon>Neoptera</taxon>
        <taxon>Endopterygota</taxon>
        <taxon>Coleoptera</taxon>
        <taxon>Polyphaga</taxon>
        <taxon>Cucujiformia</taxon>
        <taxon>Curculionidae</taxon>
        <taxon>Dryophthorinae</taxon>
        <taxon>Rhynchophorus</taxon>
    </lineage>
</organism>
<proteinExistence type="predicted"/>